<evidence type="ECO:0008006" key="2">
    <source>
        <dbReference type="Google" id="ProtNLM"/>
    </source>
</evidence>
<proteinExistence type="predicted"/>
<sequence length="1043" mass="115667">MREGYISKGLDRVEGKGVVPVEGHCRTQMIAKHPQMWNELPAIPEPPPGAEETDVSEQLPEVIRKANPNIGVGPRGLRPHHLQVIEEGNFMSPEAKRAPTNISAIANLFITDGLPRWLARHMVGGMLTAQAKEELATLDITRTDSRPTVAPDTDVSTSLKALVEQVRGDVRKVVTPEQAGVHVEGGGSSMVQGMRELIEEAETTNTPLLVIAMDVKNAHNEWSRQKAQEAIIKAAETYPALRSLAVANEIFSEVDPKIYCRNSTGFQPSHLTNSAAGGMQGIPIVPLAFTISIDAPLKQASTTCKKVVAIQDDILIAGSGDDLLGKDLINGTSGAEGTLRTLEKALENVDLRLGKSKYQVYCKNMDRRTIPIGLHQPYMITCPTLAKKIAELEQRAEEAEMKARHTTAPSDAAAAVIARAEADHERSLIPDEVKTHGIWVNGAALGEEKYVELKLLEKQRELCGDETADPPTPGTLMRIAQEVYRVDAHAAHAATHYSLQTRADWLLITHYPSQTRQLAKAVDVSLRKINKMINKSDLLDATGQDLDANHMTDLSFTRDRFHLKCAFGGGGYRKTEERALWLNSVKQTAQQSATGAPWEILQPIMGTTWNSDNRSEWSWRHLLNSNTRMGRELLLEIQRLRDLQEAERTIRQAPDTEPRQPVFRKPDDTFGIEEPKLHKSAFDAIQIERRRTMKFRATKLPTDDLRRHAFIQPQGDKISTSRLSMPPGPFKHPHRSWASGVQNMFGVKQSACSSYTNRNLRNTASNPTRVDAYGHNTKNVNLGGDANRYPLHNAVQNKLSEFLDKAQIKHRGGSKGMGRKAAAIFNDLIDVPGAPAVNENIRKGMIPDLVIHGEDVTKADPQVGGQEIGDSRTLADFKTLGYNSQYRRGLSSCSHTGVQQKKASCNRHYHNTGKILDETIYSTPPGSRGPIMERVMEHNGGEILVPTVGPFGECSLDLHSLLATIATRLAEIRGRVICKKPSVLKQGYLQWMRRELVVLIDIGWSRQMFGALESFHTSNHRTSTGNDEARRNTAEFLHGRRWL</sequence>
<evidence type="ECO:0000313" key="1">
    <source>
        <dbReference type="EMBL" id="CAD9373586.1"/>
    </source>
</evidence>
<accession>A0A7S2AP62</accession>
<dbReference type="EMBL" id="HBGS01003770">
    <property type="protein sequence ID" value="CAD9373586.1"/>
    <property type="molecule type" value="Transcribed_RNA"/>
</dbReference>
<reference evidence="1" key="1">
    <citation type="submission" date="2021-01" db="EMBL/GenBank/DDBJ databases">
        <authorList>
            <person name="Corre E."/>
            <person name="Pelletier E."/>
            <person name="Niang G."/>
            <person name="Scheremetjew M."/>
            <person name="Finn R."/>
            <person name="Kale V."/>
            <person name="Holt S."/>
            <person name="Cochrane G."/>
            <person name="Meng A."/>
            <person name="Brown T."/>
            <person name="Cohen L."/>
        </authorList>
    </citation>
    <scope>NUCLEOTIDE SEQUENCE</scope>
    <source>
        <strain evidence="1">CCMP1381</strain>
    </source>
</reference>
<dbReference type="AlphaFoldDB" id="A0A7S2AP62"/>
<name>A0A7S2AP62_9STRA</name>
<organism evidence="1">
    <name type="scientific">Octactis speculum</name>
    <dbReference type="NCBI Taxonomy" id="3111310"/>
    <lineage>
        <taxon>Eukaryota</taxon>
        <taxon>Sar</taxon>
        <taxon>Stramenopiles</taxon>
        <taxon>Ochrophyta</taxon>
        <taxon>Dictyochophyceae</taxon>
        <taxon>Dictyochales</taxon>
        <taxon>Dictyochaceae</taxon>
        <taxon>Octactis</taxon>
    </lineage>
</organism>
<gene>
    <name evidence="1" type="ORF">DSPE1174_LOCUS1937</name>
</gene>
<protein>
    <recommendedName>
        <fullName evidence="2">Reverse transcriptase domain-containing protein</fullName>
    </recommendedName>
</protein>